<dbReference type="CDD" id="cd07377">
    <property type="entry name" value="WHTH_GntR"/>
    <property type="match status" value="1"/>
</dbReference>
<dbReference type="InterPro" id="IPR000524">
    <property type="entry name" value="Tscrpt_reg_HTH_GntR"/>
</dbReference>
<dbReference type="GO" id="GO:0003700">
    <property type="term" value="F:DNA-binding transcription factor activity"/>
    <property type="evidence" value="ECO:0007669"/>
    <property type="project" value="InterPro"/>
</dbReference>
<evidence type="ECO:0000313" key="6">
    <source>
        <dbReference type="Proteomes" id="UP000543598"/>
    </source>
</evidence>
<dbReference type="GO" id="GO:0003677">
    <property type="term" value="F:DNA binding"/>
    <property type="evidence" value="ECO:0007669"/>
    <property type="project" value="UniProtKB-KW"/>
</dbReference>
<evidence type="ECO:0000256" key="2">
    <source>
        <dbReference type="ARBA" id="ARBA00023125"/>
    </source>
</evidence>
<evidence type="ECO:0000256" key="3">
    <source>
        <dbReference type="ARBA" id="ARBA00023163"/>
    </source>
</evidence>
<dbReference type="InterPro" id="IPR011711">
    <property type="entry name" value="GntR_C"/>
</dbReference>
<dbReference type="SUPFAM" id="SSF46785">
    <property type="entry name" value="Winged helix' DNA-binding domain"/>
    <property type="match status" value="1"/>
</dbReference>
<dbReference type="PROSITE" id="PS50949">
    <property type="entry name" value="HTH_GNTR"/>
    <property type="match status" value="1"/>
</dbReference>
<dbReference type="Gene3D" id="1.20.120.530">
    <property type="entry name" value="GntR ligand-binding domain-like"/>
    <property type="match status" value="1"/>
</dbReference>
<organism evidence="5 6">
    <name type="scientific">Microbacterium ulmi</name>
    <dbReference type="NCBI Taxonomy" id="179095"/>
    <lineage>
        <taxon>Bacteria</taxon>
        <taxon>Bacillati</taxon>
        <taxon>Actinomycetota</taxon>
        <taxon>Actinomycetes</taxon>
        <taxon>Micrococcales</taxon>
        <taxon>Microbacteriaceae</taxon>
        <taxon>Microbacterium</taxon>
    </lineage>
</organism>
<gene>
    <name evidence="5" type="ORF">HLA99_07305</name>
</gene>
<dbReference type="Pfam" id="PF00392">
    <property type="entry name" value="GntR"/>
    <property type="match status" value="1"/>
</dbReference>
<keyword evidence="3" id="KW-0804">Transcription</keyword>
<dbReference type="PANTHER" id="PTHR43537:SF45">
    <property type="entry name" value="GNTR FAMILY REGULATORY PROTEIN"/>
    <property type="match status" value="1"/>
</dbReference>
<protein>
    <submittedName>
        <fullName evidence="5">GntR family transcriptional regulator</fullName>
    </submittedName>
</protein>
<feature type="domain" description="HTH gntR-type" evidence="4">
    <location>
        <begin position="27"/>
        <end position="94"/>
    </location>
</feature>
<dbReference type="SUPFAM" id="SSF48008">
    <property type="entry name" value="GntR ligand-binding domain-like"/>
    <property type="match status" value="1"/>
</dbReference>
<dbReference type="AlphaFoldDB" id="A0A7Y2PZT9"/>
<dbReference type="EMBL" id="JABEMB010000007">
    <property type="protein sequence ID" value="NNH03653.1"/>
    <property type="molecule type" value="Genomic_DNA"/>
</dbReference>
<dbReference type="SMART" id="SM00345">
    <property type="entry name" value="HTH_GNTR"/>
    <property type="match status" value="1"/>
</dbReference>
<dbReference type="RefSeq" id="WP_167035218.1">
    <property type="nucleotide sequence ID" value="NZ_BAAANA010000002.1"/>
</dbReference>
<dbReference type="SMART" id="SM00895">
    <property type="entry name" value="FCD"/>
    <property type="match status" value="1"/>
</dbReference>
<keyword evidence="6" id="KW-1185">Reference proteome</keyword>
<evidence type="ECO:0000313" key="5">
    <source>
        <dbReference type="EMBL" id="NNH03653.1"/>
    </source>
</evidence>
<sequence length="235" mass="25735">MSRVVDGSSHPSSGDIAVRRRTAITPVSTVSALAAELRLSILGGEFRAGDQLREIQLAERYRVARHSVRAALHLLSQQGLLTHRPNRGVFVPEMTQDEIADIFRLRSAIEVEAITQLASEGVVAPDVESAFSRLAEAPSTEWGVVIGLDLDFHRSLVQATGSRRLSDAFSDLLGELQLCLVDLERAQLPSQWLTESHALILDSVRAADPTLAAATVRSHLVSSRRQLEEIHGWHS</sequence>
<evidence type="ECO:0000259" key="4">
    <source>
        <dbReference type="PROSITE" id="PS50949"/>
    </source>
</evidence>
<dbReference type="InterPro" id="IPR008920">
    <property type="entry name" value="TF_FadR/GntR_C"/>
</dbReference>
<keyword evidence="2" id="KW-0238">DNA-binding</keyword>
<dbReference type="Pfam" id="PF07729">
    <property type="entry name" value="FCD"/>
    <property type="match status" value="1"/>
</dbReference>
<dbReference type="InterPro" id="IPR036388">
    <property type="entry name" value="WH-like_DNA-bd_sf"/>
</dbReference>
<dbReference type="Gene3D" id="1.10.10.10">
    <property type="entry name" value="Winged helix-like DNA-binding domain superfamily/Winged helix DNA-binding domain"/>
    <property type="match status" value="1"/>
</dbReference>
<dbReference type="InterPro" id="IPR036390">
    <property type="entry name" value="WH_DNA-bd_sf"/>
</dbReference>
<evidence type="ECO:0000256" key="1">
    <source>
        <dbReference type="ARBA" id="ARBA00023015"/>
    </source>
</evidence>
<proteinExistence type="predicted"/>
<keyword evidence="1" id="KW-0805">Transcription regulation</keyword>
<dbReference type="PANTHER" id="PTHR43537">
    <property type="entry name" value="TRANSCRIPTIONAL REGULATOR, GNTR FAMILY"/>
    <property type="match status" value="1"/>
</dbReference>
<name>A0A7Y2PZT9_9MICO</name>
<comment type="caution">
    <text evidence="5">The sequence shown here is derived from an EMBL/GenBank/DDBJ whole genome shotgun (WGS) entry which is preliminary data.</text>
</comment>
<accession>A0A7Y2PZT9</accession>
<reference evidence="5 6" key="1">
    <citation type="submission" date="2020-05" db="EMBL/GenBank/DDBJ databases">
        <title>MicrobeNet Type strains.</title>
        <authorList>
            <person name="Nicholson A.C."/>
        </authorList>
    </citation>
    <scope>NUCLEOTIDE SEQUENCE [LARGE SCALE GENOMIC DNA]</scope>
    <source>
        <strain evidence="5 6">JCM 14282</strain>
    </source>
</reference>
<dbReference type="Proteomes" id="UP000543598">
    <property type="component" value="Unassembled WGS sequence"/>
</dbReference>